<dbReference type="EMBL" id="JAATJV010131269">
    <property type="protein sequence ID" value="MBZ3868963.1"/>
    <property type="molecule type" value="Genomic_DNA"/>
</dbReference>
<sequence>MGVNNLEHMELEHMGANSLERMGLEKMGVNNLEHMVPIMGLDLGADIDHNGLVTVGGVVVVVPALTTPLKWNMSTLEEASWLPLAELEAMLLGDLKGLPDTCEQFPI</sequence>
<dbReference type="Proteomes" id="UP001166674">
    <property type="component" value="Unassembled WGS sequence"/>
</dbReference>
<name>A0AA41SJS9_SCICA</name>
<dbReference type="AlphaFoldDB" id="A0AA41SJS9"/>
<proteinExistence type="predicted"/>
<dbReference type="GO" id="GO:1990904">
    <property type="term" value="C:ribonucleoprotein complex"/>
    <property type="evidence" value="ECO:0007669"/>
    <property type="project" value="UniProtKB-KW"/>
</dbReference>
<evidence type="ECO:0000313" key="2">
    <source>
        <dbReference type="Proteomes" id="UP001166674"/>
    </source>
</evidence>
<organism evidence="1 2">
    <name type="scientific">Sciurus carolinensis</name>
    <name type="common">Eastern gray squirrel</name>
    <dbReference type="NCBI Taxonomy" id="30640"/>
    <lineage>
        <taxon>Eukaryota</taxon>
        <taxon>Metazoa</taxon>
        <taxon>Chordata</taxon>
        <taxon>Craniata</taxon>
        <taxon>Vertebrata</taxon>
        <taxon>Euteleostomi</taxon>
        <taxon>Mammalia</taxon>
        <taxon>Eutheria</taxon>
        <taxon>Euarchontoglires</taxon>
        <taxon>Glires</taxon>
        <taxon>Rodentia</taxon>
        <taxon>Sciuromorpha</taxon>
        <taxon>Sciuridae</taxon>
        <taxon>Sciurinae</taxon>
        <taxon>Sciurini</taxon>
        <taxon>Sciurus</taxon>
    </lineage>
</organism>
<protein>
    <submittedName>
        <fullName evidence="1">Heterogeneous nuclear ribonucleoprotein M</fullName>
    </submittedName>
</protein>
<keyword evidence="1" id="KW-0687">Ribonucleoprotein</keyword>
<accession>A0AA41SJS9</accession>
<gene>
    <name evidence="1" type="ORF">SUZIE_100565</name>
</gene>
<reference evidence="1" key="1">
    <citation type="submission" date="2020-03" db="EMBL/GenBank/DDBJ databases">
        <title>Studies in the Genomics of Life Span.</title>
        <authorList>
            <person name="Glass D."/>
        </authorList>
    </citation>
    <scope>NUCLEOTIDE SEQUENCE</scope>
    <source>
        <strain evidence="1">SUZIE</strain>
        <tissue evidence="1">Muscle</tissue>
    </source>
</reference>
<comment type="caution">
    <text evidence="1">The sequence shown here is derived from an EMBL/GenBank/DDBJ whole genome shotgun (WGS) entry which is preliminary data.</text>
</comment>
<keyword evidence="2" id="KW-1185">Reference proteome</keyword>
<evidence type="ECO:0000313" key="1">
    <source>
        <dbReference type="EMBL" id="MBZ3868963.1"/>
    </source>
</evidence>